<accession>A0A1V9XD99</accession>
<dbReference type="AlphaFoldDB" id="A0A1V9XD99"/>
<proteinExistence type="predicted"/>
<evidence type="ECO:0000313" key="2">
    <source>
        <dbReference type="EMBL" id="OQR71517.1"/>
    </source>
</evidence>
<feature type="non-terminal residue" evidence="2">
    <location>
        <position position="1"/>
    </location>
</feature>
<dbReference type="InParanoid" id="A0A1V9XD99"/>
<feature type="compositionally biased region" description="Polar residues" evidence="1">
    <location>
        <begin position="171"/>
        <end position="194"/>
    </location>
</feature>
<keyword evidence="3" id="KW-1185">Reference proteome</keyword>
<name>A0A1V9XD99_9ACAR</name>
<evidence type="ECO:0000313" key="3">
    <source>
        <dbReference type="Proteomes" id="UP000192247"/>
    </source>
</evidence>
<reference evidence="2 3" key="1">
    <citation type="journal article" date="2017" name="Gigascience">
        <title>Draft genome of the honey bee ectoparasitic mite, Tropilaelaps mercedesae, is shaped by the parasitic life history.</title>
        <authorList>
            <person name="Dong X."/>
            <person name="Armstrong S.D."/>
            <person name="Xia D."/>
            <person name="Makepeace B.L."/>
            <person name="Darby A.C."/>
            <person name="Kadowaki T."/>
        </authorList>
    </citation>
    <scope>NUCLEOTIDE SEQUENCE [LARGE SCALE GENOMIC DNA]</scope>
    <source>
        <strain evidence="2">Wuxi-XJTLU</strain>
    </source>
</reference>
<evidence type="ECO:0000256" key="1">
    <source>
        <dbReference type="SAM" id="MobiDB-lite"/>
    </source>
</evidence>
<protein>
    <submittedName>
        <fullName evidence="2">Inactive phospholipase C protein 2-like</fullName>
    </submittedName>
</protein>
<sequence>RRANSGEAFRFSERESLVTPLRLIFHKDLLSAGNLLRKNNDGRRSVSPPKTSVDEDNDDSNNTVITMAEHFDQQSGSQSGIVHAVPQEGHSPGALSSQASLGMGEPSPSPPSCSPTTSPRPQSPQQPARPLGPPQGVTRVLPSVRLEPDDNPGCNEETLENGGTCFEFDTPATQRSLSASSPIAKSVSFHSGTSLPEERKISS</sequence>
<organism evidence="2 3">
    <name type="scientific">Tropilaelaps mercedesae</name>
    <dbReference type="NCBI Taxonomy" id="418985"/>
    <lineage>
        <taxon>Eukaryota</taxon>
        <taxon>Metazoa</taxon>
        <taxon>Ecdysozoa</taxon>
        <taxon>Arthropoda</taxon>
        <taxon>Chelicerata</taxon>
        <taxon>Arachnida</taxon>
        <taxon>Acari</taxon>
        <taxon>Parasitiformes</taxon>
        <taxon>Mesostigmata</taxon>
        <taxon>Gamasina</taxon>
        <taxon>Dermanyssoidea</taxon>
        <taxon>Laelapidae</taxon>
        <taxon>Tropilaelaps</taxon>
    </lineage>
</organism>
<dbReference type="Proteomes" id="UP000192247">
    <property type="component" value="Unassembled WGS sequence"/>
</dbReference>
<feature type="compositionally biased region" description="Low complexity" evidence="1">
    <location>
        <begin position="114"/>
        <end position="129"/>
    </location>
</feature>
<dbReference type="EMBL" id="MNPL01014354">
    <property type="protein sequence ID" value="OQR71517.1"/>
    <property type="molecule type" value="Genomic_DNA"/>
</dbReference>
<feature type="region of interest" description="Disordered" evidence="1">
    <location>
        <begin position="73"/>
        <end position="203"/>
    </location>
</feature>
<feature type="non-terminal residue" evidence="2">
    <location>
        <position position="203"/>
    </location>
</feature>
<comment type="caution">
    <text evidence="2">The sequence shown here is derived from an EMBL/GenBank/DDBJ whole genome shotgun (WGS) entry which is preliminary data.</text>
</comment>
<feature type="region of interest" description="Disordered" evidence="1">
    <location>
        <begin position="33"/>
        <end position="61"/>
    </location>
</feature>
<gene>
    <name evidence="2" type="ORF">BIW11_10944</name>
</gene>